<organism evidence="1 2">
    <name type="scientific">Anaerotignum lactatifermentans DSM 14214</name>
    <dbReference type="NCBI Taxonomy" id="1121323"/>
    <lineage>
        <taxon>Bacteria</taxon>
        <taxon>Bacillati</taxon>
        <taxon>Bacillota</taxon>
        <taxon>Clostridia</taxon>
        <taxon>Lachnospirales</taxon>
        <taxon>Anaerotignaceae</taxon>
        <taxon>Anaerotignum</taxon>
    </lineage>
</organism>
<accession>A0A1M6PQQ4</accession>
<evidence type="ECO:0008006" key="3">
    <source>
        <dbReference type="Google" id="ProtNLM"/>
    </source>
</evidence>
<proteinExistence type="predicted"/>
<keyword evidence="2" id="KW-1185">Reference proteome</keyword>
<dbReference type="EMBL" id="FRAH01000015">
    <property type="protein sequence ID" value="SHK10304.1"/>
    <property type="molecule type" value="Genomic_DNA"/>
</dbReference>
<dbReference type="Gene3D" id="3.40.50.450">
    <property type="match status" value="1"/>
</dbReference>
<dbReference type="RefSeq" id="WP_072849999.1">
    <property type="nucleotide sequence ID" value="NZ_FRAH01000015.1"/>
</dbReference>
<dbReference type="Proteomes" id="UP000183975">
    <property type="component" value="Unassembled WGS sequence"/>
</dbReference>
<dbReference type="OrthoDB" id="1795759at2"/>
<evidence type="ECO:0000313" key="2">
    <source>
        <dbReference type="Proteomes" id="UP000183975"/>
    </source>
</evidence>
<protein>
    <recommendedName>
        <fullName evidence="3">DUF2493 domain-containing protein</fullName>
    </recommendedName>
</protein>
<reference evidence="1 2" key="1">
    <citation type="submission" date="2016-11" db="EMBL/GenBank/DDBJ databases">
        <authorList>
            <person name="Jaros S."/>
            <person name="Januszkiewicz K."/>
            <person name="Wedrychowicz H."/>
        </authorList>
    </citation>
    <scope>NUCLEOTIDE SEQUENCE [LARGE SCALE GENOMIC DNA]</scope>
    <source>
        <strain evidence="1 2">DSM 14214</strain>
    </source>
</reference>
<dbReference type="AlphaFoldDB" id="A0A1M6PQQ4"/>
<gene>
    <name evidence="1" type="ORF">SAMN02745138_01150</name>
</gene>
<evidence type="ECO:0000313" key="1">
    <source>
        <dbReference type="EMBL" id="SHK10304.1"/>
    </source>
</evidence>
<sequence length="146" mass="16260">MQGKICCFFGHRDAPDTLADDLYTAAEEMVLLEGVTTFLVGGHGNFDFLAAQTVRQLRRVYPHIRLVLVAAYASALRSPRVREGGFDEAFVPDTLAKVPFKAAIVCRNRWMVQQTDFVIAYVIRAEGGAYTAVEYARKKGKKVCLI</sequence>
<dbReference type="SUPFAM" id="SSF102405">
    <property type="entry name" value="MCP/YpsA-like"/>
    <property type="match status" value="1"/>
</dbReference>
<name>A0A1M6PQQ4_9FIRM</name>